<dbReference type="AlphaFoldDB" id="A0A915M937"/>
<evidence type="ECO:0000313" key="2">
    <source>
        <dbReference type="Proteomes" id="UP000887561"/>
    </source>
</evidence>
<dbReference type="WBParaSite" id="scaffold34820_cov182.g21815">
    <property type="protein sequence ID" value="scaffold34820_cov182.g21815"/>
    <property type="gene ID" value="scaffold34820_cov182.g21815"/>
</dbReference>
<organism evidence="2 3">
    <name type="scientific">Meloidogyne javanica</name>
    <name type="common">Root-knot nematode worm</name>
    <dbReference type="NCBI Taxonomy" id="6303"/>
    <lineage>
        <taxon>Eukaryota</taxon>
        <taxon>Metazoa</taxon>
        <taxon>Ecdysozoa</taxon>
        <taxon>Nematoda</taxon>
        <taxon>Chromadorea</taxon>
        <taxon>Rhabditida</taxon>
        <taxon>Tylenchina</taxon>
        <taxon>Tylenchomorpha</taxon>
        <taxon>Tylenchoidea</taxon>
        <taxon>Meloidogynidae</taxon>
        <taxon>Meloidogyninae</taxon>
        <taxon>Meloidogyne</taxon>
        <taxon>Meloidogyne incognita group</taxon>
    </lineage>
</organism>
<feature type="compositionally biased region" description="Gly residues" evidence="1">
    <location>
        <begin position="104"/>
        <end position="116"/>
    </location>
</feature>
<dbReference type="Proteomes" id="UP000887561">
    <property type="component" value="Unplaced"/>
</dbReference>
<sequence length="155" mass="17987">MTNKSTGLSNRFYYYFKTFDENVQLKLEQYIINPFLTEIGYKDGRDDMFTKYLPMDQNTLWRYNEYLPQPRNQLSYKIREVCLKIIEGEMYHGKEYRSDKSQSGYGGSGDYLGGSHGASHGSHRGGLHHYGQGNEGGYRGYEHYPEFQGKYGGNP</sequence>
<name>A0A915M937_MELJA</name>
<feature type="region of interest" description="Disordered" evidence="1">
    <location>
        <begin position="97"/>
        <end position="155"/>
    </location>
</feature>
<accession>A0A915M937</accession>
<reference evidence="3" key="1">
    <citation type="submission" date="2022-11" db="UniProtKB">
        <authorList>
            <consortium name="WormBaseParasite"/>
        </authorList>
    </citation>
    <scope>IDENTIFICATION</scope>
</reference>
<proteinExistence type="predicted"/>
<evidence type="ECO:0000313" key="3">
    <source>
        <dbReference type="WBParaSite" id="scaffold34820_cov182.g21815"/>
    </source>
</evidence>
<protein>
    <submittedName>
        <fullName evidence="3">Uncharacterized protein</fullName>
    </submittedName>
</protein>
<keyword evidence="2" id="KW-1185">Reference proteome</keyword>
<evidence type="ECO:0000256" key="1">
    <source>
        <dbReference type="SAM" id="MobiDB-lite"/>
    </source>
</evidence>